<evidence type="ECO:0000313" key="3">
    <source>
        <dbReference type="EMBL" id="CAB4786755.1"/>
    </source>
</evidence>
<dbReference type="EMBL" id="CAEZYH010000122">
    <property type="protein sequence ID" value="CAB4732511.1"/>
    <property type="molecule type" value="Genomic_DNA"/>
</dbReference>
<keyword evidence="1" id="KW-1133">Transmembrane helix</keyword>
<dbReference type="EMBL" id="CAFBLJ010000041">
    <property type="protein sequence ID" value="CAB4869600.1"/>
    <property type="molecule type" value="Genomic_DNA"/>
</dbReference>
<evidence type="ECO:0000313" key="4">
    <source>
        <dbReference type="EMBL" id="CAB4869600.1"/>
    </source>
</evidence>
<keyword evidence="1" id="KW-0472">Membrane</keyword>
<accession>A0A6J7RUV6</accession>
<gene>
    <name evidence="2" type="ORF">UFOPK2658_01776</name>
    <name evidence="3" type="ORF">UFOPK2880_01765</name>
    <name evidence="4" type="ORF">UFOPK3304_00923</name>
    <name evidence="5" type="ORF">UFOPK4134_01163</name>
</gene>
<dbReference type="EMBL" id="CAEZZP010000163">
    <property type="protein sequence ID" value="CAB4786755.1"/>
    <property type="molecule type" value="Genomic_DNA"/>
</dbReference>
<evidence type="ECO:0000313" key="2">
    <source>
        <dbReference type="EMBL" id="CAB4732511.1"/>
    </source>
</evidence>
<evidence type="ECO:0000313" key="5">
    <source>
        <dbReference type="EMBL" id="CAB5032615.1"/>
    </source>
</evidence>
<sequence>MDNAGFIITSYVITFGAVGAYAIGIIRRSRKSSRDVPRDQRPWS</sequence>
<proteinExistence type="predicted"/>
<keyword evidence="1" id="KW-0812">Transmembrane</keyword>
<dbReference type="EMBL" id="CAFBPS010000092">
    <property type="protein sequence ID" value="CAB5032615.1"/>
    <property type="molecule type" value="Genomic_DNA"/>
</dbReference>
<dbReference type="AlphaFoldDB" id="A0A6J7RUV6"/>
<protein>
    <submittedName>
        <fullName evidence="5">Unannotated protein</fullName>
    </submittedName>
</protein>
<name>A0A6J7RUV6_9ZZZZ</name>
<feature type="transmembrane region" description="Helical" evidence="1">
    <location>
        <begin position="6"/>
        <end position="26"/>
    </location>
</feature>
<reference evidence="5" key="1">
    <citation type="submission" date="2020-05" db="EMBL/GenBank/DDBJ databases">
        <authorList>
            <person name="Chiriac C."/>
            <person name="Salcher M."/>
            <person name="Ghai R."/>
            <person name="Kavagutti S V."/>
        </authorList>
    </citation>
    <scope>NUCLEOTIDE SEQUENCE</scope>
</reference>
<organism evidence="5">
    <name type="scientific">freshwater metagenome</name>
    <dbReference type="NCBI Taxonomy" id="449393"/>
    <lineage>
        <taxon>unclassified sequences</taxon>
        <taxon>metagenomes</taxon>
        <taxon>ecological metagenomes</taxon>
    </lineage>
</organism>
<evidence type="ECO:0000256" key="1">
    <source>
        <dbReference type="SAM" id="Phobius"/>
    </source>
</evidence>